<dbReference type="EMBL" id="KV453842">
    <property type="protein sequence ID" value="ODV90491.1"/>
    <property type="molecule type" value="Genomic_DNA"/>
</dbReference>
<evidence type="ECO:0000313" key="2">
    <source>
        <dbReference type="EMBL" id="ODV90491.1"/>
    </source>
</evidence>
<proteinExistence type="predicted"/>
<evidence type="ECO:0000313" key="3">
    <source>
        <dbReference type="Proteomes" id="UP000095023"/>
    </source>
</evidence>
<reference evidence="3" key="1">
    <citation type="submission" date="2016-02" db="EMBL/GenBank/DDBJ databases">
        <title>Comparative genomics of biotechnologically important yeasts.</title>
        <authorList>
            <consortium name="DOE Joint Genome Institute"/>
            <person name="Riley R."/>
            <person name="Haridas S."/>
            <person name="Wolfe K.H."/>
            <person name="Lopes M.R."/>
            <person name="Hittinger C.T."/>
            <person name="Goker M."/>
            <person name="Salamov A."/>
            <person name="Wisecaver J."/>
            <person name="Long T.M."/>
            <person name="Aerts A.L."/>
            <person name="Barry K."/>
            <person name="Choi C."/>
            <person name="Clum A."/>
            <person name="Coughlan A.Y."/>
            <person name="Deshpande S."/>
            <person name="Douglass A.P."/>
            <person name="Hanson S.J."/>
            <person name="Klenk H.-P."/>
            <person name="Labutti K."/>
            <person name="Lapidus A."/>
            <person name="Lindquist E."/>
            <person name="Lipzen A."/>
            <person name="Meier-Kolthoff J.P."/>
            <person name="Ohm R.A."/>
            <person name="Otillar R.P."/>
            <person name="Pangilinan J."/>
            <person name="Peng Y."/>
            <person name="Rokas A."/>
            <person name="Rosa C.A."/>
            <person name="Scheuner C."/>
            <person name="Sibirny A.A."/>
            <person name="Slot J.C."/>
            <person name="Stielow J.B."/>
            <person name="Sun H."/>
            <person name="Kurtzman C.P."/>
            <person name="Blackwell M."/>
            <person name="Jeffries T.W."/>
            <person name="Grigoriev I.V."/>
        </authorList>
    </citation>
    <scope>NUCLEOTIDE SEQUENCE [LARGE SCALE GENOMIC DNA]</scope>
    <source>
        <strain evidence="3">NRRL Y-17796</strain>
    </source>
</reference>
<accession>A0A1E4TFD9</accession>
<dbReference type="Proteomes" id="UP000095023">
    <property type="component" value="Unassembled WGS sequence"/>
</dbReference>
<feature type="transmembrane region" description="Helical" evidence="1">
    <location>
        <begin position="38"/>
        <end position="59"/>
    </location>
</feature>
<organism evidence="2 3">
    <name type="scientific">Tortispora caseinolytica NRRL Y-17796</name>
    <dbReference type="NCBI Taxonomy" id="767744"/>
    <lineage>
        <taxon>Eukaryota</taxon>
        <taxon>Fungi</taxon>
        <taxon>Dikarya</taxon>
        <taxon>Ascomycota</taxon>
        <taxon>Saccharomycotina</taxon>
        <taxon>Trigonopsidomycetes</taxon>
        <taxon>Trigonopsidales</taxon>
        <taxon>Trigonopsidaceae</taxon>
        <taxon>Tortispora</taxon>
    </lineage>
</organism>
<feature type="transmembrane region" description="Helical" evidence="1">
    <location>
        <begin position="7"/>
        <end position="26"/>
    </location>
</feature>
<dbReference type="AlphaFoldDB" id="A0A1E4TFD9"/>
<protein>
    <submittedName>
        <fullName evidence="2">Uncharacterized protein</fullName>
    </submittedName>
</protein>
<keyword evidence="1" id="KW-1133">Transmembrane helix</keyword>
<gene>
    <name evidence="2" type="ORF">CANCADRAFT_2218</name>
</gene>
<sequence length="173" mass="19504">MGLWIRLLRPLVVGTILLEGACMVVYGALEFVAMKNSAWHLCTGFVAIVNSVIALYTMVSECGMLVPAARRWCARWTPFLSSVVPYNTGLVGIALTMMYLSLQLLSYTAIYEFTDELVNIFGHDFNNDTVAHWFLTSACIGLFFSTVYLILTVFKPRVREERSNKHHVQKTVV</sequence>
<keyword evidence="3" id="KW-1185">Reference proteome</keyword>
<keyword evidence="1" id="KW-0472">Membrane</keyword>
<keyword evidence="1" id="KW-0812">Transmembrane</keyword>
<feature type="transmembrane region" description="Helical" evidence="1">
    <location>
        <begin position="79"/>
        <end position="110"/>
    </location>
</feature>
<feature type="transmembrane region" description="Helical" evidence="1">
    <location>
        <begin position="130"/>
        <end position="154"/>
    </location>
</feature>
<evidence type="ECO:0000256" key="1">
    <source>
        <dbReference type="SAM" id="Phobius"/>
    </source>
</evidence>
<name>A0A1E4TFD9_9ASCO</name>